<proteinExistence type="predicted"/>
<reference evidence="1" key="1">
    <citation type="submission" date="2020-05" db="EMBL/GenBank/DDBJ databases">
        <authorList>
            <person name="Chiriac C."/>
            <person name="Salcher M."/>
            <person name="Ghai R."/>
            <person name="Kavagutti S V."/>
        </authorList>
    </citation>
    <scope>NUCLEOTIDE SEQUENCE</scope>
</reference>
<accession>A0A6J6ESE6</accession>
<evidence type="ECO:0000313" key="1">
    <source>
        <dbReference type="EMBL" id="CAB4578319.1"/>
    </source>
</evidence>
<name>A0A6J6ESE6_9ZZZZ</name>
<organism evidence="1">
    <name type="scientific">freshwater metagenome</name>
    <dbReference type="NCBI Taxonomy" id="449393"/>
    <lineage>
        <taxon>unclassified sequences</taxon>
        <taxon>metagenomes</taxon>
        <taxon>ecological metagenomes</taxon>
    </lineage>
</organism>
<dbReference type="EMBL" id="CAEZTT010000076">
    <property type="protein sequence ID" value="CAB4578319.1"/>
    <property type="molecule type" value="Genomic_DNA"/>
</dbReference>
<protein>
    <submittedName>
        <fullName evidence="1">Unannotated protein</fullName>
    </submittedName>
</protein>
<sequence>MARYKVGATSTKSVSAKPNSEISLTMADKVGLVEGVPSRVRTSNPEMMPPMALKTWAIKVADTANTTDQANVVDIPMMRIDQIFRSVSRSTTAIANVAASKVLIGGAATTCAPPTKTA</sequence>
<dbReference type="AlphaFoldDB" id="A0A6J6ESE6"/>
<gene>
    <name evidence="1" type="ORF">UFOPK1726_00720</name>
</gene>